<dbReference type="AlphaFoldDB" id="A0AAU9CNT6"/>
<dbReference type="InterPro" id="IPR029033">
    <property type="entry name" value="His_PPase_superfam"/>
</dbReference>
<keyword evidence="3" id="KW-1185">Reference proteome</keyword>
<evidence type="ECO:0008006" key="4">
    <source>
        <dbReference type="Google" id="ProtNLM"/>
    </source>
</evidence>
<reference evidence="2 3" key="1">
    <citation type="submission" date="2021-12" db="EMBL/GenBank/DDBJ databases">
        <title>Genome sequencing of bacteria with rrn-lacking chromosome and rrn-plasmid.</title>
        <authorList>
            <person name="Anda M."/>
            <person name="Iwasaki W."/>
        </authorList>
    </citation>
    <scope>NUCLEOTIDE SEQUENCE [LARGE SCALE GENOMIC DNA]</scope>
    <source>
        <strain evidence="2 3">DSM 100852</strain>
    </source>
</reference>
<feature type="binding site" evidence="1">
    <location>
        <position position="59"/>
    </location>
    <ligand>
        <name>substrate</name>
    </ligand>
</feature>
<organism evidence="2 3">
    <name type="scientific">Fulvitalea axinellae</name>
    <dbReference type="NCBI Taxonomy" id="1182444"/>
    <lineage>
        <taxon>Bacteria</taxon>
        <taxon>Pseudomonadati</taxon>
        <taxon>Bacteroidota</taxon>
        <taxon>Cytophagia</taxon>
        <taxon>Cytophagales</taxon>
        <taxon>Persicobacteraceae</taxon>
        <taxon>Fulvitalea</taxon>
    </lineage>
</organism>
<name>A0AAU9CNT6_9BACT</name>
<evidence type="ECO:0000313" key="2">
    <source>
        <dbReference type="EMBL" id="BDD09708.1"/>
    </source>
</evidence>
<dbReference type="RefSeq" id="WP_338391303.1">
    <property type="nucleotide sequence ID" value="NZ_AP025314.1"/>
</dbReference>
<dbReference type="PANTHER" id="PTHR47623:SF1">
    <property type="entry name" value="OS09G0287300 PROTEIN"/>
    <property type="match status" value="1"/>
</dbReference>
<dbReference type="SUPFAM" id="SSF53254">
    <property type="entry name" value="Phosphoglycerate mutase-like"/>
    <property type="match status" value="1"/>
</dbReference>
<dbReference type="Gene3D" id="3.40.50.1240">
    <property type="entry name" value="Phosphoglycerate mutase-like"/>
    <property type="match status" value="1"/>
</dbReference>
<dbReference type="PANTHER" id="PTHR47623">
    <property type="entry name" value="OS09G0287300 PROTEIN"/>
    <property type="match status" value="1"/>
</dbReference>
<dbReference type="EMBL" id="AP025314">
    <property type="protein sequence ID" value="BDD09708.1"/>
    <property type="molecule type" value="Genomic_DNA"/>
</dbReference>
<dbReference type="Proteomes" id="UP001348817">
    <property type="component" value="Chromosome"/>
</dbReference>
<evidence type="ECO:0000256" key="1">
    <source>
        <dbReference type="PIRSR" id="PIRSR613078-2"/>
    </source>
</evidence>
<dbReference type="Pfam" id="PF00300">
    <property type="entry name" value="His_Phos_1"/>
    <property type="match status" value="1"/>
</dbReference>
<gene>
    <name evidence="2" type="ORF">FUAX_21400</name>
</gene>
<dbReference type="SMART" id="SM00855">
    <property type="entry name" value="PGAM"/>
    <property type="match status" value="1"/>
</dbReference>
<dbReference type="KEGG" id="fax:FUAX_21400"/>
<accession>A0AAU9CNT6</accession>
<dbReference type="CDD" id="cd07067">
    <property type="entry name" value="HP_PGM_like"/>
    <property type="match status" value="1"/>
</dbReference>
<dbReference type="InterPro" id="IPR013078">
    <property type="entry name" value="His_Pase_superF_clade-1"/>
</dbReference>
<protein>
    <recommendedName>
        <fullName evidence="4">Histidine phosphatase family protein</fullName>
    </recommendedName>
</protein>
<evidence type="ECO:0000313" key="3">
    <source>
        <dbReference type="Proteomes" id="UP001348817"/>
    </source>
</evidence>
<sequence>MEKKLLIMRHGEAEWARPGEPDFDRRLSASGRKEASEAGLWMSQNLLIPDVVLVSGAKRTRQTAKRVVSKWYNCNPDIKYLDELYRSNHQQMLGEVNKIKNDFKIALIVAHNPTVTQFVEYLTGIPYGGMSTGSCIEIRFGLDSWAWVSKGLGEPGLFFSPSK</sequence>
<proteinExistence type="predicted"/>